<name>A0ABY2GW04_9HYPO</name>
<gene>
    <name evidence="1" type="ORF">CCMA1212_008385</name>
</gene>
<dbReference type="RefSeq" id="XP_073555972.1">
    <property type="nucleotide sequence ID" value="XM_073705520.1"/>
</dbReference>
<evidence type="ECO:0000313" key="2">
    <source>
        <dbReference type="Proteomes" id="UP001642720"/>
    </source>
</evidence>
<dbReference type="Proteomes" id="UP001642720">
    <property type="component" value="Unassembled WGS sequence"/>
</dbReference>
<organism evidence="1 2">
    <name type="scientific">Trichoderma ghanense</name>
    <dbReference type="NCBI Taxonomy" id="65468"/>
    <lineage>
        <taxon>Eukaryota</taxon>
        <taxon>Fungi</taxon>
        <taxon>Dikarya</taxon>
        <taxon>Ascomycota</taxon>
        <taxon>Pezizomycotina</taxon>
        <taxon>Sordariomycetes</taxon>
        <taxon>Hypocreomycetidae</taxon>
        <taxon>Hypocreales</taxon>
        <taxon>Hypocreaceae</taxon>
        <taxon>Trichoderma</taxon>
    </lineage>
</organism>
<evidence type="ECO:0000313" key="1">
    <source>
        <dbReference type="EMBL" id="TFA99770.1"/>
    </source>
</evidence>
<comment type="caution">
    <text evidence="1">The sequence shown here is derived from an EMBL/GenBank/DDBJ whole genome shotgun (WGS) entry which is preliminary data.</text>
</comment>
<proteinExistence type="predicted"/>
<reference evidence="1 2" key="1">
    <citation type="submission" date="2018-01" db="EMBL/GenBank/DDBJ databases">
        <title>Genome characterization of the sugarcane-associated fungus Trichoderma ghanense CCMA-1212 and their application in lignocelulose bioconversion.</title>
        <authorList>
            <person name="Steindorff A.S."/>
            <person name="Mendes T.D."/>
            <person name="Vilela E.S.D."/>
            <person name="Rodrigues D.S."/>
            <person name="Formighieri E.F."/>
            <person name="Melo I.S."/>
            <person name="Favaro L.C.L."/>
        </authorList>
    </citation>
    <scope>NUCLEOTIDE SEQUENCE [LARGE SCALE GENOMIC DNA]</scope>
    <source>
        <strain evidence="1 2">CCMA-1212</strain>
    </source>
</reference>
<dbReference type="GeneID" id="300579970"/>
<accession>A0ABY2GW04</accession>
<dbReference type="EMBL" id="PPTA01000013">
    <property type="protein sequence ID" value="TFA99770.1"/>
    <property type="molecule type" value="Genomic_DNA"/>
</dbReference>
<sequence>MEMQKQTQLKARELAIAQRRCVRTVQPGGRAREESKALNELKPPEPVAVVNEARSMARGAKGVQCHGSLMLPPVTAPGPAQRAN</sequence>
<protein>
    <submittedName>
        <fullName evidence="1">Uncharacterized protein</fullName>
    </submittedName>
</protein>
<keyword evidence="2" id="KW-1185">Reference proteome</keyword>